<feature type="binding site" evidence="14">
    <location>
        <begin position="114"/>
        <end position="121"/>
    </location>
    <ligand>
        <name>ATP</name>
        <dbReference type="ChEBI" id="CHEBI:30616"/>
    </ligand>
</feature>
<evidence type="ECO:0000256" key="10">
    <source>
        <dbReference type="ARBA" id="ARBA00022840"/>
    </source>
</evidence>
<reference evidence="18 19" key="1">
    <citation type="submission" date="2019-08" db="EMBL/GenBank/DDBJ databases">
        <title>Genome of Luteibaculum oceani JCM 18817.</title>
        <authorList>
            <person name="Bowman J.P."/>
        </authorList>
    </citation>
    <scope>NUCLEOTIDE SEQUENCE [LARGE SCALE GENOMIC DNA]</scope>
    <source>
        <strain evidence="18 19">JCM 18817</strain>
    </source>
</reference>
<name>A0A5C6VAB3_9FLAO</name>
<proteinExistence type="inferred from homology"/>
<evidence type="ECO:0000256" key="15">
    <source>
        <dbReference type="RuleBase" id="RU004347"/>
    </source>
</evidence>
<evidence type="ECO:0000256" key="5">
    <source>
        <dbReference type="ARBA" id="ARBA00012121"/>
    </source>
</evidence>
<dbReference type="HAMAP" id="MF_00065">
    <property type="entry name" value="Adenylyl_sulf_kinase"/>
    <property type="match status" value="1"/>
</dbReference>
<accession>A0A5C6VAB3</accession>
<dbReference type="CDD" id="cd02027">
    <property type="entry name" value="APSK"/>
    <property type="match status" value="1"/>
</dbReference>
<comment type="caution">
    <text evidence="18">The sequence shown here is derived from an EMBL/GenBank/DDBJ whole genome shotgun (WGS) entry which is preliminary data.</text>
</comment>
<dbReference type="FunFam" id="3.40.50.300:FF:000212">
    <property type="entry name" value="Adenylyl-sulfate kinase"/>
    <property type="match status" value="1"/>
</dbReference>
<dbReference type="InterPro" id="IPR059117">
    <property type="entry name" value="APS_kinase_dom"/>
</dbReference>
<evidence type="ECO:0000256" key="6">
    <source>
        <dbReference type="ARBA" id="ARBA00018163"/>
    </source>
</evidence>
<evidence type="ECO:0000256" key="7">
    <source>
        <dbReference type="ARBA" id="ARBA00022679"/>
    </source>
</evidence>
<dbReference type="Proteomes" id="UP000321168">
    <property type="component" value="Unassembled WGS sequence"/>
</dbReference>
<keyword evidence="10 14" id="KW-0067">ATP-binding</keyword>
<protein>
    <recommendedName>
        <fullName evidence="6 14">Adenylyl-sulfate kinase</fullName>
        <ecNumber evidence="5 14">2.7.1.25</ecNumber>
    </recommendedName>
    <alternativeName>
        <fullName evidence="12 14">APS kinase</fullName>
    </alternativeName>
    <alternativeName>
        <fullName evidence="13 14">ATP adenosine-5'-phosphosulfate 3'-phosphotransferase</fullName>
    </alternativeName>
    <alternativeName>
        <fullName evidence="11 14">Adenosine-5'-phosphosulfate kinase</fullName>
    </alternativeName>
</protein>
<dbReference type="AlphaFoldDB" id="A0A5C6VAB3"/>
<evidence type="ECO:0000256" key="9">
    <source>
        <dbReference type="ARBA" id="ARBA00022777"/>
    </source>
</evidence>
<dbReference type="Pfam" id="PF09834">
    <property type="entry name" value="DUF2061"/>
    <property type="match status" value="1"/>
</dbReference>
<dbReference type="SUPFAM" id="SSF52540">
    <property type="entry name" value="P-loop containing nucleoside triphosphate hydrolases"/>
    <property type="match status" value="1"/>
</dbReference>
<feature type="active site" description="Phosphoserine intermediate" evidence="14">
    <location>
        <position position="188"/>
    </location>
</feature>
<evidence type="ECO:0000256" key="14">
    <source>
        <dbReference type="HAMAP-Rule" id="MF_00065"/>
    </source>
</evidence>
<dbReference type="UniPathway" id="UPA00140">
    <property type="reaction ID" value="UER00205"/>
</dbReference>
<dbReference type="InterPro" id="IPR002891">
    <property type="entry name" value="APS"/>
</dbReference>
<dbReference type="NCBIfam" id="TIGR00455">
    <property type="entry name" value="apsK"/>
    <property type="match status" value="1"/>
</dbReference>
<evidence type="ECO:0000259" key="16">
    <source>
        <dbReference type="Pfam" id="PF01583"/>
    </source>
</evidence>
<dbReference type="InterPro" id="IPR018638">
    <property type="entry name" value="DUF2061_membrane"/>
</dbReference>
<evidence type="ECO:0000256" key="8">
    <source>
        <dbReference type="ARBA" id="ARBA00022741"/>
    </source>
</evidence>
<evidence type="ECO:0000256" key="13">
    <source>
        <dbReference type="ARBA" id="ARBA00031464"/>
    </source>
</evidence>
<dbReference type="EC" id="2.7.1.25" evidence="5 14"/>
<dbReference type="InterPro" id="IPR027417">
    <property type="entry name" value="P-loop_NTPase"/>
</dbReference>
<dbReference type="PANTHER" id="PTHR11055">
    <property type="entry name" value="BIFUNCTIONAL 3'-PHOSPHOADENOSINE 5'-PHOSPHOSULFATE SYNTHASE"/>
    <property type="match status" value="1"/>
</dbReference>
<evidence type="ECO:0000256" key="2">
    <source>
        <dbReference type="ARBA" id="ARBA00002632"/>
    </source>
</evidence>
<comment type="similarity">
    <text evidence="4 14 15">Belongs to the APS kinase family.</text>
</comment>
<evidence type="ECO:0000256" key="12">
    <source>
        <dbReference type="ARBA" id="ARBA00031393"/>
    </source>
</evidence>
<dbReference type="NCBIfam" id="NF003013">
    <property type="entry name" value="PRK03846.1"/>
    <property type="match status" value="1"/>
</dbReference>
<evidence type="ECO:0000256" key="11">
    <source>
        <dbReference type="ARBA" id="ARBA00029724"/>
    </source>
</evidence>
<feature type="domain" description="DUF2061" evidence="17">
    <location>
        <begin position="18"/>
        <end position="68"/>
    </location>
</feature>
<comment type="pathway">
    <text evidence="3 14 15">Sulfur metabolism; hydrogen sulfide biosynthesis; sulfite from sulfate: step 2/3.</text>
</comment>
<comment type="function">
    <text evidence="2 14 15">Catalyzes the synthesis of activated sulfate.</text>
</comment>
<evidence type="ECO:0000313" key="18">
    <source>
        <dbReference type="EMBL" id="TXC81421.1"/>
    </source>
</evidence>
<dbReference type="GO" id="GO:0070814">
    <property type="term" value="P:hydrogen sulfide biosynthetic process"/>
    <property type="evidence" value="ECO:0007669"/>
    <property type="project" value="UniProtKB-UniRule"/>
</dbReference>
<dbReference type="GO" id="GO:0005524">
    <property type="term" value="F:ATP binding"/>
    <property type="evidence" value="ECO:0007669"/>
    <property type="project" value="UniProtKB-UniRule"/>
</dbReference>
<evidence type="ECO:0000313" key="19">
    <source>
        <dbReference type="Proteomes" id="UP000321168"/>
    </source>
</evidence>
<feature type="domain" description="APS kinase" evidence="16">
    <location>
        <begin position="106"/>
        <end position="256"/>
    </location>
</feature>
<sequence length="283" mass="32574">MIDLFVKFKKDPSLKRHIAKTISWRVVGTIDTMVLGWIVTGNPMSGVKIGGLEVFTKIILYFFHERIWYRTNFGVKKRRFQTMVDNVIRHPFKIDEEKRQVHKKHKSMVLWFCGLSGSGKSTIANSLEEKLYELKVHTFALDGDNTRLGINKDLDFTDAGRKENIRRVSEIAKLFADSGIVVLCSFISPFEADRQMAREIVGDDRFFEIFVDTPLEVCEQRDVKGLYKKARSGELKNFTGIDSPFERPQNPELHINTEGKSIDQSVEEILEVVRREIALSEEG</sequence>
<keyword evidence="14" id="KW-0597">Phosphoprotein</keyword>
<keyword evidence="8 14" id="KW-0547">Nucleotide-binding</keyword>
<evidence type="ECO:0000259" key="17">
    <source>
        <dbReference type="Pfam" id="PF09834"/>
    </source>
</evidence>
<dbReference type="OrthoDB" id="9804504at2"/>
<evidence type="ECO:0000256" key="4">
    <source>
        <dbReference type="ARBA" id="ARBA00007008"/>
    </source>
</evidence>
<dbReference type="Gene3D" id="3.40.50.300">
    <property type="entry name" value="P-loop containing nucleotide triphosphate hydrolases"/>
    <property type="match status" value="1"/>
</dbReference>
<evidence type="ECO:0000256" key="3">
    <source>
        <dbReference type="ARBA" id="ARBA00004806"/>
    </source>
</evidence>
<keyword evidence="19" id="KW-1185">Reference proteome</keyword>
<evidence type="ECO:0000256" key="1">
    <source>
        <dbReference type="ARBA" id="ARBA00001823"/>
    </source>
</evidence>
<organism evidence="18 19">
    <name type="scientific">Luteibaculum oceani</name>
    <dbReference type="NCBI Taxonomy" id="1294296"/>
    <lineage>
        <taxon>Bacteria</taxon>
        <taxon>Pseudomonadati</taxon>
        <taxon>Bacteroidota</taxon>
        <taxon>Flavobacteriia</taxon>
        <taxon>Flavobacteriales</taxon>
        <taxon>Luteibaculaceae</taxon>
        <taxon>Luteibaculum</taxon>
    </lineage>
</organism>
<keyword evidence="9 14" id="KW-0418">Kinase</keyword>
<dbReference type="GO" id="GO:0000103">
    <property type="term" value="P:sulfate assimilation"/>
    <property type="evidence" value="ECO:0007669"/>
    <property type="project" value="UniProtKB-UniRule"/>
</dbReference>
<comment type="catalytic activity">
    <reaction evidence="1 14 15">
        <text>adenosine 5'-phosphosulfate + ATP = 3'-phosphoadenylyl sulfate + ADP + H(+)</text>
        <dbReference type="Rhea" id="RHEA:24152"/>
        <dbReference type="ChEBI" id="CHEBI:15378"/>
        <dbReference type="ChEBI" id="CHEBI:30616"/>
        <dbReference type="ChEBI" id="CHEBI:58243"/>
        <dbReference type="ChEBI" id="CHEBI:58339"/>
        <dbReference type="ChEBI" id="CHEBI:456216"/>
        <dbReference type="EC" id="2.7.1.25"/>
    </reaction>
</comment>
<keyword evidence="7 14" id="KW-0808">Transferase</keyword>
<dbReference type="EMBL" id="VORB01000004">
    <property type="protein sequence ID" value="TXC81421.1"/>
    <property type="molecule type" value="Genomic_DNA"/>
</dbReference>
<gene>
    <name evidence="14 18" type="primary">cysC</name>
    <name evidence="18" type="ORF">FRX97_05290</name>
</gene>
<dbReference type="Pfam" id="PF01583">
    <property type="entry name" value="APS_kinase"/>
    <property type="match status" value="1"/>
</dbReference>
<dbReference type="PANTHER" id="PTHR11055:SF63">
    <property type="entry name" value="ADENYLYL-SULFATE KINASE 1, CHLOROPLASTIC"/>
    <property type="match status" value="1"/>
</dbReference>
<dbReference type="GO" id="GO:0004020">
    <property type="term" value="F:adenylylsulfate kinase activity"/>
    <property type="evidence" value="ECO:0007669"/>
    <property type="project" value="UniProtKB-UniRule"/>
</dbReference>